<comment type="caution">
    <text evidence="2">The sequence shown here is derived from an EMBL/GenBank/DDBJ whole genome shotgun (WGS) entry which is preliminary data.</text>
</comment>
<evidence type="ECO:0000313" key="3">
    <source>
        <dbReference type="Proteomes" id="UP001521209"/>
    </source>
</evidence>
<dbReference type="Gene3D" id="2.170.16.10">
    <property type="entry name" value="Hedgehog/Intein (Hint) domain"/>
    <property type="match status" value="1"/>
</dbReference>
<gene>
    <name evidence="2" type="ORF">L2A60_02780</name>
</gene>
<evidence type="ECO:0000313" key="2">
    <source>
        <dbReference type="EMBL" id="MCF3945610.1"/>
    </source>
</evidence>
<organism evidence="2 3">
    <name type="scientific">Acidiphilium iwatense</name>
    <dbReference type="NCBI Taxonomy" id="768198"/>
    <lineage>
        <taxon>Bacteria</taxon>
        <taxon>Pseudomonadati</taxon>
        <taxon>Pseudomonadota</taxon>
        <taxon>Alphaproteobacteria</taxon>
        <taxon>Acetobacterales</taxon>
        <taxon>Acidocellaceae</taxon>
        <taxon>Acidiphilium</taxon>
    </lineage>
</organism>
<dbReference type="InterPro" id="IPR036844">
    <property type="entry name" value="Hint_dom_sf"/>
</dbReference>
<feature type="domain" description="Hedgehog/Intein (Hint)" evidence="1">
    <location>
        <begin position="182"/>
        <end position="317"/>
    </location>
</feature>
<dbReference type="InterPro" id="IPR028992">
    <property type="entry name" value="Hedgehog/Intein_dom"/>
</dbReference>
<name>A0ABS9DV03_9PROT</name>
<dbReference type="RefSeq" id="WP_235702847.1">
    <property type="nucleotide sequence ID" value="NZ_JAKGBZ010000003.1"/>
</dbReference>
<proteinExistence type="predicted"/>
<protein>
    <submittedName>
        <fullName evidence="2">Hint domain-containing protein</fullName>
    </submittedName>
</protein>
<evidence type="ECO:0000259" key="1">
    <source>
        <dbReference type="Pfam" id="PF13403"/>
    </source>
</evidence>
<dbReference type="Pfam" id="PF13403">
    <property type="entry name" value="Hint_2"/>
    <property type="match status" value="1"/>
</dbReference>
<dbReference type="SUPFAM" id="SSF51294">
    <property type="entry name" value="Hedgehog/intein (Hint) domain"/>
    <property type="match status" value="1"/>
</dbReference>
<dbReference type="EMBL" id="JAKGBZ010000003">
    <property type="protein sequence ID" value="MCF3945610.1"/>
    <property type="molecule type" value="Genomic_DNA"/>
</dbReference>
<keyword evidence="3" id="KW-1185">Reference proteome</keyword>
<sequence length="508" mass="54122">MSGSTITPGGTVTLTTSLSGNITFTNQGTDSGVLLIEPGALHYGPSTTNVVATYLGGNIDNFAPGDTIILANLEQDYANFDKAPSSVQNNATFDADIASLTSAGVIVYVEPGNTITTNNPLFNSLFGATLQSLAGPYLESIDEALFGVKSLNATLTITPTFEAGSTTVVDAVITASGTINPPCFAAGTNIATPRGEIPVEHLAAGDIVRTASGAEKKIVWIGHRSLDFRRHPNPERARPIRIAAGALADGVPARDLLVSPDHALFLDGALVQAKDIADGVLIAQEHDCARVTYYHVELDRHDILLAEGAAAESFLDTGHRGLFENSAEPVTLHPDLMQIVREIQGCAPLITGGTALAPIRARLAARKAELGYALVETTPWLRADSIILAPAERRTGTLRFTLPRPVRRVELVTGSFVPAETDPASSDHRRLGIALTAIVLDGKSIPIERAIAPAQRHPRAAHDAAVWTRGDAWITLPRAGRELVLTYAAIASHWRRDERVAGRQRRQR</sequence>
<reference evidence="2 3" key="1">
    <citation type="submission" date="2022-01" db="EMBL/GenBank/DDBJ databases">
        <authorList>
            <person name="Won M."/>
            <person name="Kim S.-J."/>
            <person name="Kwon S.-W."/>
        </authorList>
    </citation>
    <scope>NUCLEOTIDE SEQUENCE [LARGE SCALE GENOMIC DNA]</scope>
    <source>
        <strain evidence="2 3">KCTC 23505</strain>
    </source>
</reference>
<dbReference type="Proteomes" id="UP001521209">
    <property type="component" value="Unassembled WGS sequence"/>
</dbReference>
<accession>A0ABS9DV03</accession>